<accession>A0A168EMD2</accession>
<keyword evidence="1" id="KW-0472">Membrane</keyword>
<evidence type="ECO:0000313" key="3">
    <source>
        <dbReference type="Proteomes" id="UP000076858"/>
    </source>
</evidence>
<sequence>MHQLTLSWKNILPLIPGNKSFSFPSFHYAHLALVIALTLFVV</sequence>
<proteinExistence type="predicted"/>
<evidence type="ECO:0000256" key="1">
    <source>
        <dbReference type="SAM" id="Phobius"/>
    </source>
</evidence>
<keyword evidence="1" id="KW-1133">Transmembrane helix</keyword>
<dbReference type="Proteomes" id="UP000076858">
    <property type="component" value="Unassembled WGS sequence"/>
</dbReference>
<gene>
    <name evidence="2" type="ORF">APZ42_003606</name>
</gene>
<keyword evidence="3" id="KW-1185">Reference proteome</keyword>
<protein>
    <submittedName>
        <fullName evidence="2">Uncharacterized protein</fullName>
    </submittedName>
</protein>
<name>A0A168EMD2_9CRUS</name>
<reference evidence="2 3" key="1">
    <citation type="submission" date="2016-03" db="EMBL/GenBank/DDBJ databases">
        <title>EvidentialGene: Evidence-directed Construction of Genes on Genomes.</title>
        <authorList>
            <person name="Gilbert D.G."/>
            <person name="Choi J.-H."/>
            <person name="Mockaitis K."/>
            <person name="Colbourne J."/>
            <person name="Pfrender M."/>
        </authorList>
    </citation>
    <scope>NUCLEOTIDE SEQUENCE [LARGE SCALE GENOMIC DNA]</scope>
    <source>
        <strain evidence="2 3">Xinb3</strain>
        <tissue evidence="2">Complete organism</tissue>
    </source>
</reference>
<evidence type="ECO:0000313" key="2">
    <source>
        <dbReference type="EMBL" id="KZS00197.1"/>
    </source>
</evidence>
<comment type="caution">
    <text evidence="2">The sequence shown here is derived from an EMBL/GenBank/DDBJ whole genome shotgun (WGS) entry which is preliminary data.</text>
</comment>
<feature type="transmembrane region" description="Helical" evidence="1">
    <location>
        <begin position="21"/>
        <end position="41"/>
    </location>
</feature>
<organism evidence="2 3">
    <name type="scientific">Daphnia magna</name>
    <dbReference type="NCBI Taxonomy" id="35525"/>
    <lineage>
        <taxon>Eukaryota</taxon>
        <taxon>Metazoa</taxon>
        <taxon>Ecdysozoa</taxon>
        <taxon>Arthropoda</taxon>
        <taxon>Crustacea</taxon>
        <taxon>Branchiopoda</taxon>
        <taxon>Diplostraca</taxon>
        <taxon>Cladocera</taxon>
        <taxon>Anomopoda</taxon>
        <taxon>Daphniidae</taxon>
        <taxon>Daphnia</taxon>
    </lineage>
</organism>
<dbReference type="EMBL" id="LRGB01011297">
    <property type="protein sequence ID" value="KZS00197.1"/>
    <property type="molecule type" value="Genomic_DNA"/>
</dbReference>
<dbReference type="AlphaFoldDB" id="A0A168EMD2"/>
<keyword evidence="1" id="KW-0812">Transmembrane</keyword>